<evidence type="ECO:0000256" key="8">
    <source>
        <dbReference type="HAMAP-Rule" id="MF_00127"/>
    </source>
</evidence>
<dbReference type="PANTHER" id="PTHR43707:SF1">
    <property type="entry name" value="HISTIDINE--TRNA LIGASE, MITOCHONDRIAL-RELATED"/>
    <property type="match status" value="1"/>
</dbReference>
<feature type="binding site" evidence="9">
    <location>
        <position position="139"/>
    </location>
    <ligand>
        <name>L-histidine</name>
        <dbReference type="ChEBI" id="CHEBI:57595"/>
    </ligand>
</feature>
<evidence type="ECO:0000256" key="1">
    <source>
        <dbReference type="ARBA" id="ARBA00008226"/>
    </source>
</evidence>
<evidence type="ECO:0000256" key="3">
    <source>
        <dbReference type="ARBA" id="ARBA00022741"/>
    </source>
</evidence>
<dbReference type="Pfam" id="PF03129">
    <property type="entry name" value="HGTP_anticodon"/>
    <property type="match status" value="1"/>
</dbReference>
<name>A0A1G2PE19_9BACT</name>
<keyword evidence="5 8" id="KW-0648">Protein biosynthesis</keyword>
<sequence length="463" mass="53591">MEEQDQNHKRSRGRHYFAPSGMHDILPQDQNVRNYVYETVSELASDYGFGRIDTPIVEQAELFSKGIGTSTDIVEHEMYFLKTKGGEVLALRPEGTAPIVRAYTEHGMHVWPQPVKLWYWGPMFRHERQQRGRFRQFWQYGFEVIGGEDAAIDAEVIQLMSNILKEFGLKDITIQINSIGCSQCRPYYKKALVHYYRPHIDKLCANCRRRIKVNPMRMLDCKDERCARFKQNAPQIVDHLCEDCRKHLKTLLEFLEEISLPYFLNPYLVRGLDYYNRTVFEIWPQEVVISEYKKGEGEAAKEDNQQSQSRESPPKFALVAGGRYDNLVKILGGRPAPAFGAAAGVERIIYELKRRNLKIPEPRKPRVFLIQLGDLAKRKSLKLFEELRQSGIKIASSFGRDSIKSQLKLADKLGVDYTLILGQKEALENTVIVRDMHNGEQLTVQMPKLHDFLKARLSRRAKK</sequence>
<dbReference type="Gene3D" id="3.40.50.800">
    <property type="entry name" value="Anticodon-binding domain"/>
    <property type="match status" value="1"/>
</dbReference>
<dbReference type="GO" id="GO:0005524">
    <property type="term" value="F:ATP binding"/>
    <property type="evidence" value="ECO:0007669"/>
    <property type="project" value="UniProtKB-UniRule"/>
</dbReference>
<feature type="region of interest" description="Disordered" evidence="10">
    <location>
        <begin position="1"/>
        <end position="20"/>
    </location>
</feature>
<dbReference type="SUPFAM" id="SSF52954">
    <property type="entry name" value="Class II aaRS ABD-related"/>
    <property type="match status" value="1"/>
</dbReference>
<feature type="binding site" evidence="9">
    <location>
        <begin position="274"/>
        <end position="275"/>
    </location>
    <ligand>
        <name>L-histidine</name>
        <dbReference type="ChEBI" id="CHEBI:57595"/>
    </ligand>
</feature>
<dbReference type="AlphaFoldDB" id="A0A1G2PE19"/>
<dbReference type="InterPro" id="IPR045864">
    <property type="entry name" value="aa-tRNA-synth_II/BPL/LPL"/>
</dbReference>
<protein>
    <recommendedName>
        <fullName evidence="8">Histidine--tRNA ligase</fullName>
        <ecNumber evidence="8">6.1.1.21</ecNumber>
    </recommendedName>
    <alternativeName>
        <fullName evidence="8">Histidyl-tRNA synthetase</fullName>
        <shortName evidence="8">HisRS</shortName>
    </alternativeName>
</protein>
<comment type="similarity">
    <text evidence="1 8">Belongs to the class-II aminoacyl-tRNA synthetase family.</text>
</comment>
<feature type="binding site" evidence="9">
    <location>
        <position position="125"/>
    </location>
    <ligand>
        <name>L-histidine</name>
        <dbReference type="ChEBI" id="CHEBI:57595"/>
    </ligand>
</feature>
<dbReference type="InterPro" id="IPR006195">
    <property type="entry name" value="aa-tRNA-synth_II"/>
</dbReference>
<comment type="subcellular location">
    <subcellularLocation>
        <location evidence="8">Cytoplasm</location>
    </subcellularLocation>
</comment>
<evidence type="ECO:0000256" key="10">
    <source>
        <dbReference type="SAM" id="MobiDB-lite"/>
    </source>
</evidence>
<dbReference type="Pfam" id="PF13393">
    <property type="entry name" value="tRNA-synt_His"/>
    <property type="match status" value="1"/>
</dbReference>
<evidence type="ECO:0000256" key="5">
    <source>
        <dbReference type="ARBA" id="ARBA00022917"/>
    </source>
</evidence>
<dbReference type="InterPro" id="IPR004516">
    <property type="entry name" value="HisRS/HisZ"/>
</dbReference>
<dbReference type="PIRSF" id="PIRSF001549">
    <property type="entry name" value="His-tRNA_synth"/>
    <property type="match status" value="1"/>
</dbReference>
<evidence type="ECO:0000313" key="13">
    <source>
        <dbReference type="Proteomes" id="UP000178869"/>
    </source>
</evidence>
<feature type="binding site" evidence="9">
    <location>
        <begin position="94"/>
        <end position="96"/>
    </location>
    <ligand>
        <name>L-histidine</name>
        <dbReference type="ChEBI" id="CHEBI:57595"/>
    </ligand>
</feature>
<dbReference type="EC" id="6.1.1.21" evidence="8"/>
<keyword evidence="3 8" id="KW-0547">Nucleotide-binding</keyword>
<dbReference type="PROSITE" id="PS50862">
    <property type="entry name" value="AA_TRNA_LIGASE_II"/>
    <property type="match status" value="1"/>
</dbReference>
<dbReference type="InterPro" id="IPR015807">
    <property type="entry name" value="His-tRNA-ligase"/>
</dbReference>
<comment type="caution">
    <text evidence="12">The sequence shown here is derived from an EMBL/GenBank/DDBJ whole genome shotgun (WGS) entry which is preliminary data.</text>
</comment>
<keyword evidence="8" id="KW-0963">Cytoplasm</keyword>
<dbReference type="GO" id="GO:0005737">
    <property type="term" value="C:cytoplasm"/>
    <property type="evidence" value="ECO:0007669"/>
    <property type="project" value="UniProtKB-SubCell"/>
</dbReference>
<organism evidence="12 13">
    <name type="scientific">Candidatus Terrybacteria bacterium RIFCSPHIGHO2_01_FULL_43_35</name>
    <dbReference type="NCBI Taxonomy" id="1802361"/>
    <lineage>
        <taxon>Bacteria</taxon>
        <taxon>Candidatus Terryibacteriota</taxon>
    </lineage>
</organism>
<dbReference type="GO" id="GO:0004821">
    <property type="term" value="F:histidine-tRNA ligase activity"/>
    <property type="evidence" value="ECO:0007669"/>
    <property type="project" value="UniProtKB-UniRule"/>
</dbReference>
<evidence type="ECO:0000256" key="7">
    <source>
        <dbReference type="ARBA" id="ARBA00047639"/>
    </source>
</evidence>
<reference evidence="12 13" key="1">
    <citation type="journal article" date="2016" name="Nat. Commun.">
        <title>Thousands of microbial genomes shed light on interconnected biogeochemical processes in an aquifer system.</title>
        <authorList>
            <person name="Anantharaman K."/>
            <person name="Brown C.T."/>
            <person name="Hug L.A."/>
            <person name="Sharon I."/>
            <person name="Castelle C.J."/>
            <person name="Probst A.J."/>
            <person name="Thomas B.C."/>
            <person name="Singh A."/>
            <person name="Wilkins M.J."/>
            <person name="Karaoz U."/>
            <person name="Brodie E.L."/>
            <person name="Williams K.H."/>
            <person name="Hubbard S.S."/>
            <person name="Banfield J.F."/>
        </authorList>
    </citation>
    <scope>NUCLEOTIDE SEQUENCE [LARGE SCALE GENOMIC DNA]</scope>
</reference>
<comment type="catalytic activity">
    <reaction evidence="7 8">
        <text>tRNA(His) + L-histidine + ATP = L-histidyl-tRNA(His) + AMP + diphosphate + H(+)</text>
        <dbReference type="Rhea" id="RHEA:17313"/>
        <dbReference type="Rhea" id="RHEA-COMP:9665"/>
        <dbReference type="Rhea" id="RHEA-COMP:9689"/>
        <dbReference type="ChEBI" id="CHEBI:15378"/>
        <dbReference type="ChEBI" id="CHEBI:30616"/>
        <dbReference type="ChEBI" id="CHEBI:33019"/>
        <dbReference type="ChEBI" id="CHEBI:57595"/>
        <dbReference type="ChEBI" id="CHEBI:78442"/>
        <dbReference type="ChEBI" id="CHEBI:78527"/>
        <dbReference type="ChEBI" id="CHEBI:456215"/>
        <dbReference type="EC" id="6.1.1.21"/>
    </reaction>
</comment>
<accession>A0A1G2PE19</accession>
<evidence type="ECO:0000256" key="4">
    <source>
        <dbReference type="ARBA" id="ARBA00022840"/>
    </source>
</evidence>
<dbReference type="PANTHER" id="PTHR43707">
    <property type="entry name" value="HISTIDYL-TRNA SYNTHETASE"/>
    <property type="match status" value="1"/>
</dbReference>
<evidence type="ECO:0000313" key="12">
    <source>
        <dbReference type="EMBL" id="OHA46578.1"/>
    </source>
</evidence>
<dbReference type="InterPro" id="IPR033656">
    <property type="entry name" value="HisRS_anticodon"/>
</dbReference>
<gene>
    <name evidence="8" type="primary">hisS</name>
    <name evidence="12" type="ORF">A2828_01575</name>
</gene>
<evidence type="ECO:0000256" key="6">
    <source>
        <dbReference type="ARBA" id="ARBA00023146"/>
    </source>
</evidence>
<dbReference type="CDD" id="cd00859">
    <property type="entry name" value="HisRS_anticodon"/>
    <property type="match status" value="1"/>
</dbReference>
<dbReference type="GO" id="GO:0006427">
    <property type="term" value="P:histidyl-tRNA aminoacylation"/>
    <property type="evidence" value="ECO:0007669"/>
    <property type="project" value="UniProtKB-UniRule"/>
</dbReference>
<dbReference type="Gene3D" id="3.30.930.10">
    <property type="entry name" value="Bira Bifunctional Protein, Domain 2"/>
    <property type="match status" value="1"/>
</dbReference>
<feature type="binding site" evidence="9">
    <location>
        <position position="270"/>
    </location>
    <ligand>
        <name>L-histidine</name>
        <dbReference type="ChEBI" id="CHEBI:57595"/>
    </ligand>
</feature>
<dbReference type="InterPro" id="IPR004154">
    <property type="entry name" value="Anticodon-bd"/>
</dbReference>
<evidence type="ECO:0000256" key="2">
    <source>
        <dbReference type="ARBA" id="ARBA00022598"/>
    </source>
</evidence>
<feature type="binding site" evidence="9">
    <location>
        <position position="143"/>
    </location>
    <ligand>
        <name>L-histidine</name>
        <dbReference type="ChEBI" id="CHEBI:57595"/>
    </ligand>
</feature>
<feature type="domain" description="Aminoacyl-transfer RNA synthetases class-II family profile" evidence="11">
    <location>
        <begin position="1"/>
        <end position="360"/>
    </location>
</feature>
<keyword evidence="6 8" id="KW-0030">Aminoacyl-tRNA synthetase</keyword>
<dbReference type="EMBL" id="MHSR01000013">
    <property type="protein sequence ID" value="OHA46578.1"/>
    <property type="molecule type" value="Genomic_DNA"/>
</dbReference>
<evidence type="ECO:0000259" key="11">
    <source>
        <dbReference type="PROSITE" id="PS50862"/>
    </source>
</evidence>
<dbReference type="NCBIfam" id="TIGR00442">
    <property type="entry name" value="hisS"/>
    <property type="match status" value="1"/>
</dbReference>
<proteinExistence type="inferred from homology"/>
<evidence type="ECO:0000256" key="9">
    <source>
        <dbReference type="PIRSR" id="PIRSR001549-1"/>
    </source>
</evidence>
<comment type="subunit">
    <text evidence="8">Homodimer.</text>
</comment>
<dbReference type="SUPFAM" id="SSF55681">
    <property type="entry name" value="Class II aaRS and biotin synthetases"/>
    <property type="match status" value="1"/>
</dbReference>
<dbReference type="InterPro" id="IPR036621">
    <property type="entry name" value="Anticodon-bd_dom_sf"/>
</dbReference>
<keyword evidence="2 8" id="KW-0436">Ligase</keyword>
<dbReference type="CDD" id="cd00773">
    <property type="entry name" value="HisRS-like_core"/>
    <property type="match status" value="1"/>
</dbReference>
<dbReference type="HAMAP" id="MF_00127">
    <property type="entry name" value="His_tRNA_synth"/>
    <property type="match status" value="1"/>
</dbReference>
<keyword evidence="4 8" id="KW-0067">ATP-binding</keyword>
<dbReference type="InterPro" id="IPR041715">
    <property type="entry name" value="HisRS-like_core"/>
</dbReference>
<dbReference type="Proteomes" id="UP000178869">
    <property type="component" value="Unassembled WGS sequence"/>
</dbReference>